<dbReference type="Gene3D" id="3.30.420.10">
    <property type="entry name" value="Ribonuclease H-like superfamily/Ribonuclease H"/>
    <property type="match status" value="1"/>
</dbReference>
<evidence type="ECO:0000313" key="4">
    <source>
        <dbReference type="EMBL" id="KAL1264151.1"/>
    </source>
</evidence>
<dbReference type="Pfam" id="PF00078">
    <property type="entry name" value="RVT_1"/>
    <property type="match status" value="1"/>
</dbReference>
<name>A0ABR3MIJ8_9TELE</name>
<evidence type="ECO:0000256" key="1">
    <source>
        <dbReference type="ARBA" id="ARBA00010879"/>
    </source>
</evidence>
<organism evidence="4 5">
    <name type="scientific">Cirrhinus molitorella</name>
    <name type="common">mud carp</name>
    <dbReference type="NCBI Taxonomy" id="172907"/>
    <lineage>
        <taxon>Eukaryota</taxon>
        <taxon>Metazoa</taxon>
        <taxon>Chordata</taxon>
        <taxon>Craniata</taxon>
        <taxon>Vertebrata</taxon>
        <taxon>Euteleostomi</taxon>
        <taxon>Actinopterygii</taxon>
        <taxon>Neopterygii</taxon>
        <taxon>Teleostei</taxon>
        <taxon>Ostariophysi</taxon>
        <taxon>Cypriniformes</taxon>
        <taxon>Cyprinidae</taxon>
        <taxon>Labeoninae</taxon>
        <taxon>Labeonini</taxon>
        <taxon>Cirrhinus</taxon>
    </lineage>
</organism>
<dbReference type="Gene3D" id="3.10.10.10">
    <property type="entry name" value="HIV Type 1 Reverse Transcriptase, subunit A, domain 1"/>
    <property type="match status" value="1"/>
</dbReference>
<gene>
    <name evidence="4" type="ORF">QQF64_004506</name>
</gene>
<dbReference type="Proteomes" id="UP001558613">
    <property type="component" value="Unassembled WGS sequence"/>
</dbReference>
<dbReference type="Gene3D" id="3.30.70.270">
    <property type="match status" value="2"/>
</dbReference>
<feature type="domain" description="Reverse transcriptase" evidence="3">
    <location>
        <begin position="275"/>
        <end position="453"/>
    </location>
</feature>
<dbReference type="EC" id="3.1.26.4" evidence="2"/>
<dbReference type="Pfam" id="PF22938">
    <property type="entry name" value="Integrase_p58_C"/>
    <property type="match status" value="1"/>
</dbReference>
<comment type="similarity">
    <text evidence="1">Belongs to the beta type-B retroviral polymerase family. HERV class-II K(HML-2) pol subfamily.</text>
</comment>
<accession>A0ABR3MIJ8</accession>
<sequence>MLMKFVSETGKDWDNGLPYLLFAYREVPQASTGFSPFELLFAHQVRGPLDILRASWEQKDKPPKHNILSYVLQMREKLRQATDMAQANLQQSQEKQKTWYDKKARLRVFRPGDQVLLLLPTTDNKLLAKWQGPYKVTRKVSAVNYEIEIPNRQQPLQVFHVNMLKKWHEPTEQQEAVSSKQQLLVRAIHTEEETEEQYLPVYQDNGLLDLQHLDLVQRRQLLDSIPQHLFQNTPGRTDIIQHHIYLKDDKPIHQQPYRVPQKLLSTMKKELDEMLKLEVIEPSNSEWNNPIVLVPKKDGTIRFCLDFRKLNTVIKFDPYPMPRVDELIERLSTAQYLTTLDLYKGFWQIPLNEQSKELTAFKTPFGHFHFRVLPFGLHGAPSTFQRMIDHILRGTEAFAAAYLDDIIIFSEPWEQHLQHVKEILSKIRAAGLTIRPDKCSFAKPETVYLGHVLGRGVIRPQQGKLEATRDAKQPTTKKQIHSFLGLVGWYRHFIPQFSSRAVALTNKKDKPNKVIWTDDCEIAFVDLKETL</sequence>
<evidence type="ECO:0000259" key="3">
    <source>
        <dbReference type="PROSITE" id="PS50878"/>
    </source>
</evidence>
<dbReference type="CDD" id="cd01647">
    <property type="entry name" value="RT_LTR"/>
    <property type="match status" value="1"/>
</dbReference>
<dbReference type="InterPro" id="IPR054465">
    <property type="entry name" value="Integrase_p58-like_C"/>
</dbReference>
<dbReference type="InterPro" id="IPR036397">
    <property type="entry name" value="RNaseH_sf"/>
</dbReference>
<evidence type="ECO:0000313" key="5">
    <source>
        <dbReference type="Proteomes" id="UP001558613"/>
    </source>
</evidence>
<dbReference type="InterPro" id="IPR043502">
    <property type="entry name" value="DNA/RNA_pol_sf"/>
</dbReference>
<proteinExistence type="inferred from homology"/>
<dbReference type="PANTHER" id="PTHR37984">
    <property type="entry name" value="PROTEIN CBG26694"/>
    <property type="match status" value="1"/>
</dbReference>
<dbReference type="PROSITE" id="PS50878">
    <property type="entry name" value="RT_POL"/>
    <property type="match status" value="1"/>
</dbReference>
<reference evidence="4 5" key="1">
    <citation type="submission" date="2023-09" db="EMBL/GenBank/DDBJ databases">
        <authorList>
            <person name="Wang M."/>
        </authorList>
    </citation>
    <scope>NUCLEOTIDE SEQUENCE [LARGE SCALE GENOMIC DNA]</scope>
    <source>
        <strain evidence="4">GT-2023</strain>
        <tissue evidence="4">Liver</tissue>
    </source>
</reference>
<dbReference type="PANTHER" id="PTHR37984:SF5">
    <property type="entry name" value="PROTEIN NYNRIN-LIKE"/>
    <property type="match status" value="1"/>
</dbReference>
<keyword evidence="5" id="KW-1185">Reference proteome</keyword>
<dbReference type="InterPro" id="IPR043128">
    <property type="entry name" value="Rev_trsase/Diguanyl_cyclase"/>
</dbReference>
<protein>
    <recommendedName>
        <fullName evidence="2">ribonuclease H</fullName>
        <ecNumber evidence="2">3.1.26.4</ecNumber>
    </recommendedName>
</protein>
<comment type="caution">
    <text evidence="4">The sequence shown here is derived from an EMBL/GenBank/DDBJ whole genome shotgun (WGS) entry which is preliminary data.</text>
</comment>
<dbReference type="InterPro" id="IPR050951">
    <property type="entry name" value="Retrovirus_Pol_polyprotein"/>
</dbReference>
<dbReference type="SUPFAM" id="SSF56672">
    <property type="entry name" value="DNA/RNA polymerases"/>
    <property type="match status" value="1"/>
</dbReference>
<evidence type="ECO:0000256" key="2">
    <source>
        <dbReference type="ARBA" id="ARBA00012180"/>
    </source>
</evidence>
<dbReference type="InterPro" id="IPR000477">
    <property type="entry name" value="RT_dom"/>
</dbReference>
<dbReference type="EMBL" id="JAYMGO010000012">
    <property type="protein sequence ID" value="KAL1264151.1"/>
    <property type="molecule type" value="Genomic_DNA"/>
</dbReference>